<feature type="compositionally biased region" description="Low complexity" evidence="1">
    <location>
        <begin position="88"/>
        <end position="112"/>
    </location>
</feature>
<keyword evidence="3" id="KW-1185">Reference proteome</keyword>
<evidence type="ECO:0000256" key="1">
    <source>
        <dbReference type="SAM" id="MobiDB-lite"/>
    </source>
</evidence>
<dbReference type="Proteomes" id="UP000305067">
    <property type="component" value="Unassembled WGS sequence"/>
</dbReference>
<accession>A0A5C3QXA0</accession>
<evidence type="ECO:0000313" key="2">
    <source>
        <dbReference type="EMBL" id="TFL06532.1"/>
    </source>
</evidence>
<protein>
    <submittedName>
        <fullName evidence="2">Uncharacterized protein</fullName>
    </submittedName>
</protein>
<organism evidence="2 3">
    <name type="scientific">Pterulicium gracile</name>
    <dbReference type="NCBI Taxonomy" id="1884261"/>
    <lineage>
        <taxon>Eukaryota</taxon>
        <taxon>Fungi</taxon>
        <taxon>Dikarya</taxon>
        <taxon>Basidiomycota</taxon>
        <taxon>Agaricomycotina</taxon>
        <taxon>Agaricomycetes</taxon>
        <taxon>Agaricomycetidae</taxon>
        <taxon>Agaricales</taxon>
        <taxon>Pleurotineae</taxon>
        <taxon>Pterulaceae</taxon>
        <taxon>Pterulicium</taxon>
    </lineage>
</organism>
<proteinExistence type="predicted"/>
<sequence length="175" mass="17710">MANWPELMQAQGHGPVASLPSTSMRLSHLALCVAPVLLAQAQSTNDNDEVLVTSVSSRIVIDGNREQSTILSTIVFTSTRDAQPTGPPNDNNNGNQSASNSGGSSNSARPSNTRPLPTASAVPGGGGPNGAPEVGKDNAGGIYGPPDDHFSSALHPVACVFALGSVMAGALTLLL</sequence>
<gene>
    <name evidence="2" type="ORF">BDV98DRAFT_559571</name>
</gene>
<feature type="region of interest" description="Disordered" evidence="1">
    <location>
        <begin position="79"/>
        <end position="143"/>
    </location>
</feature>
<dbReference type="EMBL" id="ML178815">
    <property type="protein sequence ID" value="TFL06532.1"/>
    <property type="molecule type" value="Genomic_DNA"/>
</dbReference>
<dbReference type="STRING" id="1884261.A0A5C3QXA0"/>
<reference evidence="2 3" key="1">
    <citation type="journal article" date="2019" name="Nat. Ecol. Evol.">
        <title>Megaphylogeny resolves global patterns of mushroom evolution.</title>
        <authorList>
            <person name="Varga T."/>
            <person name="Krizsan K."/>
            <person name="Foldi C."/>
            <person name="Dima B."/>
            <person name="Sanchez-Garcia M."/>
            <person name="Sanchez-Ramirez S."/>
            <person name="Szollosi G.J."/>
            <person name="Szarkandi J.G."/>
            <person name="Papp V."/>
            <person name="Albert L."/>
            <person name="Andreopoulos W."/>
            <person name="Angelini C."/>
            <person name="Antonin V."/>
            <person name="Barry K.W."/>
            <person name="Bougher N.L."/>
            <person name="Buchanan P."/>
            <person name="Buyck B."/>
            <person name="Bense V."/>
            <person name="Catcheside P."/>
            <person name="Chovatia M."/>
            <person name="Cooper J."/>
            <person name="Damon W."/>
            <person name="Desjardin D."/>
            <person name="Finy P."/>
            <person name="Geml J."/>
            <person name="Haridas S."/>
            <person name="Hughes K."/>
            <person name="Justo A."/>
            <person name="Karasinski D."/>
            <person name="Kautmanova I."/>
            <person name="Kiss B."/>
            <person name="Kocsube S."/>
            <person name="Kotiranta H."/>
            <person name="LaButti K.M."/>
            <person name="Lechner B.E."/>
            <person name="Liimatainen K."/>
            <person name="Lipzen A."/>
            <person name="Lukacs Z."/>
            <person name="Mihaltcheva S."/>
            <person name="Morgado L.N."/>
            <person name="Niskanen T."/>
            <person name="Noordeloos M.E."/>
            <person name="Ohm R.A."/>
            <person name="Ortiz-Santana B."/>
            <person name="Ovrebo C."/>
            <person name="Racz N."/>
            <person name="Riley R."/>
            <person name="Savchenko A."/>
            <person name="Shiryaev A."/>
            <person name="Soop K."/>
            <person name="Spirin V."/>
            <person name="Szebenyi C."/>
            <person name="Tomsovsky M."/>
            <person name="Tulloss R.E."/>
            <person name="Uehling J."/>
            <person name="Grigoriev I.V."/>
            <person name="Vagvolgyi C."/>
            <person name="Papp T."/>
            <person name="Martin F.M."/>
            <person name="Miettinen O."/>
            <person name="Hibbett D.S."/>
            <person name="Nagy L.G."/>
        </authorList>
    </citation>
    <scope>NUCLEOTIDE SEQUENCE [LARGE SCALE GENOMIC DNA]</scope>
    <source>
        <strain evidence="2 3">CBS 309.79</strain>
    </source>
</reference>
<evidence type="ECO:0000313" key="3">
    <source>
        <dbReference type="Proteomes" id="UP000305067"/>
    </source>
</evidence>
<dbReference type="AlphaFoldDB" id="A0A5C3QXA0"/>
<name>A0A5C3QXA0_9AGAR</name>